<accession>A0A075IEG5</accession>
<dbReference type="SMR" id="A0A075IEG5"/>
<feature type="binding site" evidence="5">
    <location>
        <position position="408"/>
    </location>
    <ligand>
        <name>Fe cation</name>
        <dbReference type="ChEBI" id="CHEBI:24875"/>
        <note>catalytic</note>
    </ligand>
</feature>
<dbReference type="InterPro" id="IPR004294">
    <property type="entry name" value="Carotenoid_Oase"/>
</dbReference>
<dbReference type="GO" id="GO:0045549">
    <property type="term" value="F:9-cis-epoxycarotenoid dioxygenase activity"/>
    <property type="evidence" value="ECO:0007669"/>
    <property type="project" value="UniProtKB-EC"/>
</dbReference>
<dbReference type="EC" id="1.13.11.51" evidence="6"/>
<dbReference type="EMBL" id="KJ361477">
    <property type="protein sequence ID" value="AIF27228.1"/>
    <property type="molecule type" value="mRNA"/>
</dbReference>
<organism evidence="6">
    <name type="scientific">Crocus sativus</name>
    <name type="common">Saffron</name>
    <dbReference type="NCBI Taxonomy" id="82528"/>
    <lineage>
        <taxon>Eukaryota</taxon>
        <taxon>Viridiplantae</taxon>
        <taxon>Streptophyta</taxon>
        <taxon>Embryophyta</taxon>
        <taxon>Tracheophyta</taxon>
        <taxon>Spermatophyta</taxon>
        <taxon>Magnoliopsida</taxon>
        <taxon>Liliopsida</taxon>
        <taxon>Asparagales</taxon>
        <taxon>Iridaceae</taxon>
        <taxon>Crocoideae</taxon>
        <taxon>Croceae</taxon>
        <taxon>Crocus</taxon>
    </lineage>
</organism>
<keyword evidence="6" id="KW-0560">Oxidoreductase</keyword>
<comment type="similarity">
    <text evidence="1">Belongs to the carotenoid oxygenase family.</text>
</comment>
<reference evidence="6" key="1">
    <citation type="journal article" date="2014" name="BMC Plant Biol.">
        <title>Apical dominance in saffron and the involvement of the branching enzymes CCD7 and CCD8 in the control of bud sprouting.</title>
        <authorList>
            <person name="Rubio-Moraga A."/>
            <person name="Ahrazem O."/>
            <person name="Perez-Clemente R.M."/>
            <person name="Gomez-Cadenas A."/>
            <person name="Yoneyama K."/>
            <person name="Lopez-Raez J.A."/>
            <person name="Molina R.V."/>
            <person name="Gomez-Gomez L."/>
        </authorList>
    </citation>
    <scope>NUCLEOTIDE SEQUENCE</scope>
</reference>
<evidence type="ECO:0000256" key="1">
    <source>
        <dbReference type="ARBA" id="ARBA00006787"/>
    </source>
</evidence>
<reference evidence="6" key="2">
    <citation type="submission" date="2014-01" db="EMBL/GenBank/DDBJ databases">
        <authorList>
            <person name="Gomez Gomez L."/>
        </authorList>
    </citation>
    <scope>NUCLEOTIDE SEQUENCE</scope>
</reference>
<evidence type="ECO:0000256" key="4">
    <source>
        <dbReference type="ARBA" id="ARBA00023004"/>
    </source>
</evidence>
<comment type="cofactor">
    <cofactor evidence="5">
        <name>Fe(2+)</name>
        <dbReference type="ChEBI" id="CHEBI:29033"/>
    </cofactor>
    <text evidence="5">Binds 1 Fe(2+) ion per subunit.</text>
</comment>
<keyword evidence="2 5" id="KW-0479">Metal-binding</keyword>
<evidence type="ECO:0000313" key="6">
    <source>
        <dbReference type="EMBL" id="AIF27228.1"/>
    </source>
</evidence>
<dbReference type="GO" id="GO:0046872">
    <property type="term" value="F:metal ion binding"/>
    <property type="evidence" value="ECO:0007669"/>
    <property type="project" value="UniProtKB-KW"/>
</dbReference>
<dbReference type="BRENDA" id="1.13.11.68">
    <property type="organism ID" value="7275"/>
</dbReference>
<dbReference type="GO" id="GO:0016121">
    <property type="term" value="P:carotene catabolic process"/>
    <property type="evidence" value="ECO:0007669"/>
    <property type="project" value="TreeGrafter"/>
</dbReference>
<dbReference type="AlphaFoldDB" id="A0A075IEG5"/>
<feature type="binding site" evidence="5">
    <location>
        <position position="330"/>
    </location>
    <ligand>
        <name>Fe cation</name>
        <dbReference type="ChEBI" id="CHEBI:24875"/>
        <note>catalytic</note>
    </ligand>
</feature>
<dbReference type="GO" id="GO:0009570">
    <property type="term" value="C:chloroplast stroma"/>
    <property type="evidence" value="ECO:0007669"/>
    <property type="project" value="TreeGrafter"/>
</dbReference>
<name>A0A075IEG5_CROSA</name>
<dbReference type="Pfam" id="PF03055">
    <property type="entry name" value="RPE65"/>
    <property type="match status" value="1"/>
</dbReference>
<feature type="binding site" evidence="5">
    <location>
        <position position="619"/>
    </location>
    <ligand>
        <name>Fe cation</name>
        <dbReference type="ChEBI" id="CHEBI:24875"/>
        <note>catalytic</note>
    </ligand>
</feature>
<sequence>MHSISHRLLLPFPSPAVNRTLLPPPRHPILTLTLAAASTETLIDRPDKTLKIATETETVIQDSPAAAYWDYQFLFLSQRAETRDPVPLRLVSGSLPTDFPRGTYYLTGPGLFADDHGSTVHPLDGHGYLRAFEFGEKGISYSARYIRTEAEREEREEGSGGWRFSYRGPFSVLKGGRRVGNVKVMKNVANTSVVRWGGKLMCMWEGGNPYEIEEGTLDTVGTVDLVGREGDVSVEEKKLVRGWRKGLGEIGVDIAAGFLKPILQGVFGMPPKRLLSHYKIDPKRNRLLVLSCNAEDMLLPRSNFIFYEFDSEFNLKQKKEFIIPDQLMIHDWAFTDNNYIIIGNRIKLDVPGSMGAVSGMSPMISALSVNPSQQTSPIYLLPRSSHGENGQRDWREPIEAPAQLWALHVSNAFEERDDTTGDLEIQLLVSVCSYQWFNFQKMFGYNWKTGRLDPSFMNVVESKESLLPHLVQVSIQLDKKGACHGCSIAGSSDQWNRPADFPAINAAYSGQRNSFTYAGTNSGSRRFLPHFPFDSVMKLNSSDGSVAMWSAGNRTFIGEPIYISKGEEEDDGYILVVEYAVSKQRCYLVILDARNIGGANAMVAKLEVPKHLNFPLGFHGFWSARNH</sequence>
<gene>
    <name evidence="6" type="primary">CCD7</name>
</gene>
<evidence type="ECO:0000256" key="3">
    <source>
        <dbReference type="ARBA" id="ARBA00022964"/>
    </source>
</evidence>
<evidence type="ECO:0000256" key="2">
    <source>
        <dbReference type="ARBA" id="ARBA00022723"/>
    </source>
</evidence>
<proteinExistence type="evidence at transcript level"/>
<keyword evidence="3 6" id="KW-0223">Dioxygenase</keyword>
<protein>
    <submittedName>
        <fullName evidence="6">Carotenoid cleavage dioxygenase 7</fullName>
        <ecNumber evidence="6">1.13.11.51</ecNumber>
    </submittedName>
</protein>
<keyword evidence="4 5" id="KW-0408">Iron</keyword>
<dbReference type="PANTHER" id="PTHR10543:SF37">
    <property type="entry name" value="CAROTENOID CLEAVAGE DIOXYGENASE 7, CHLOROPLASTIC"/>
    <property type="match status" value="1"/>
</dbReference>
<dbReference type="PANTHER" id="PTHR10543">
    <property type="entry name" value="BETA-CAROTENE DIOXYGENASE"/>
    <property type="match status" value="1"/>
</dbReference>
<evidence type="ECO:0000256" key="5">
    <source>
        <dbReference type="PIRSR" id="PIRSR604294-1"/>
    </source>
</evidence>